<dbReference type="AlphaFoldDB" id="A0A1A3GIB3"/>
<evidence type="ECO:0000313" key="3">
    <source>
        <dbReference type="Proteomes" id="UP000093898"/>
    </source>
</evidence>
<organism evidence="2 3">
    <name type="scientific">Mycolicibacterium mucogenicum</name>
    <name type="common">Mycobacterium mucogenicum</name>
    <dbReference type="NCBI Taxonomy" id="56689"/>
    <lineage>
        <taxon>Bacteria</taxon>
        <taxon>Bacillati</taxon>
        <taxon>Actinomycetota</taxon>
        <taxon>Actinomycetes</taxon>
        <taxon>Mycobacteriales</taxon>
        <taxon>Mycobacteriaceae</taxon>
        <taxon>Mycolicibacterium</taxon>
    </lineage>
</organism>
<evidence type="ECO:0000313" key="2">
    <source>
        <dbReference type="EMBL" id="OBJ35129.1"/>
    </source>
</evidence>
<dbReference type="STRING" id="56689.GCA_001291445_00994"/>
<proteinExistence type="predicted"/>
<dbReference type="PANTHER" id="PTHR42659:SF9">
    <property type="entry name" value="XANTHINE DEHYDROGENASE FAD-BINDING SUBUNIT XDHB-RELATED"/>
    <property type="match status" value="1"/>
</dbReference>
<dbReference type="RefSeq" id="WP_064986703.1">
    <property type="nucleotide sequence ID" value="NZ_LZLC01000271.1"/>
</dbReference>
<dbReference type="PANTHER" id="PTHR42659">
    <property type="entry name" value="XANTHINE DEHYDROGENASE SUBUNIT C-RELATED"/>
    <property type="match status" value="1"/>
</dbReference>
<name>A0A1A3GIB3_MYCMU</name>
<dbReference type="GO" id="GO:0071949">
    <property type="term" value="F:FAD binding"/>
    <property type="evidence" value="ECO:0007669"/>
    <property type="project" value="InterPro"/>
</dbReference>
<dbReference type="Gene3D" id="3.30.465.10">
    <property type="match status" value="1"/>
</dbReference>
<feature type="domain" description="FAD-binding PCMH-type" evidence="1">
    <location>
        <begin position="1"/>
        <end position="173"/>
    </location>
</feature>
<dbReference type="InterPro" id="IPR016169">
    <property type="entry name" value="FAD-bd_PCMH_sub2"/>
</dbReference>
<dbReference type="PROSITE" id="PS51387">
    <property type="entry name" value="FAD_PCMH"/>
    <property type="match status" value="1"/>
</dbReference>
<dbReference type="OrthoDB" id="3574189at2"/>
<dbReference type="InterPro" id="IPR002346">
    <property type="entry name" value="Mopterin_DH_FAD-bd"/>
</dbReference>
<dbReference type="Pfam" id="PF00941">
    <property type="entry name" value="FAD_binding_5"/>
    <property type="match status" value="1"/>
</dbReference>
<protein>
    <submittedName>
        <fullName evidence="2">FAD-binding molybdopterin dehydrogenase</fullName>
    </submittedName>
</protein>
<evidence type="ECO:0000259" key="1">
    <source>
        <dbReference type="PROSITE" id="PS51387"/>
    </source>
</evidence>
<dbReference type="InterPro" id="IPR051312">
    <property type="entry name" value="Diverse_Substr_Oxidored"/>
</dbReference>
<reference evidence="3" key="1">
    <citation type="submission" date="2016-06" db="EMBL/GenBank/DDBJ databases">
        <authorList>
            <person name="Sutton G."/>
            <person name="Brinkac L."/>
            <person name="Sanka R."/>
            <person name="Adams M."/>
            <person name="Lau E."/>
            <person name="Garcia-Basteiro A."/>
            <person name="Lopez-Varela E."/>
            <person name="Palencia S."/>
        </authorList>
    </citation>
    <scope>NUCLEOTIDE SEQUENCE [LARGE SCALE GENOMIC DNA]</scope>
    <source>
        <strain evidence="3">1127319.6</strain>
    </source>
</reference>
<gene>
    <name evidence="2" type="ORF">A5630_09895</name>
</gene>
<comment type="caution">
    <text evidence="2">The sequence shown here is derived from an EMBL/GenBank/DDBJ whole genome shotgun (WGS) entry which is preliminary data.</text>
</comment>
<dbReference type="GO" id="GO:0016491">
    <property type="term" value="F:oxidoreductase activity"/>
    <property type="evidence" value="ECO:0007669"/>
    <property type="project" value="InterPro"/>
</dbReference>
<dbReference type="Proteomes" id="UP000093898">
    <property type="component" value="Unassembled WGS sequence"/>
</dbReference>
<dbReference type="InterPro" id="IPR016166">
    <property type="entry name" value="FAD-bd_PCMH"/>
</dbReference>
<dbReference type="EMBL" id="LZLC01000271">
    <property type="protein sequence ID" value="OBJ35129.1"/>
    <property type="molecule type" value="Genomic_DNA"/>
</dbReference>
<dbReference type="SUPFAM" id="SSF56176">
    <property type="entry name" value="FAD-binding/transporter-associated domain-like"/>
    <property type="match status" value="1"/>
</dbReference>
<accession>A0A1A3GIB3</accession>
<sequence>MDLHTVSRYRFARTRDDLRLADGESFVAGGTWTFSEPQAELTGVVDLTTMDWAAIERIGDGLRIAATCTIAELVHYPRRAEWPAQQLFGDCANALLASFKIWNVATVGGNICRSFAAASMVSLAVALDGVAEIWTPDGQTRWEPVADLVTGNGTNSLAHGEVLRALHLPERALRSTAALRTIALAEYGRSGAVVSGRRDDDGSAVFTVTAATLAPTVFRYPELPDAEALRSDVLAASGYYTDPLGSADWRRAVSAVLAVDIRSKISSRLEVGHAD</sequence>
<dbReference type="InterPro" id="IPR036318">
    <property type="entry name" value="FAD-bd_PCMH-like_sf"/>
</dbReference>